<evidence type="ECO:0000313" key="3">
    <source>
        <dbReference type="EMBL" id="EXX52160.1"/>
    </source>
</evidence>
<dbReference type="InterPro" id="IPR001932">
    <property type="entry name" value="PPM-type_phosphatase-like_dom"/>
</dbReference>
<evidence type="ECO:0000259" key="2">
    <source>
        <dbReference type="PROSITE" id="PS51746"/>
    </source>
</evidence>
<comment type="caution">
    <text evidence="3">The sequence shown here is derived from an EMBL/GenBank/DDBJ whole genome shotgun (WGS) entry which is preliminary data.</text>
</comment>
<dbReference type="PANTHER" id="PTHR13832">
    <property type="entry name" value="PROTEIN PHOSPHATASE 2C"/>
    <property type="match status" value="1"/>
</dbReference>
<organism evidence="3 4">
    <name type="scientific">Rhizophagus irregularis (strain DAOM 197198w)</name>
    <name type="common">Glomus intraradices</name>
    <dbReference type="NCBI Taxonomy" id="1432141"/>
    <lineage>
        <taxon>Eukaryota</taxon>
        <taxon>Fungi</taxon>
        <taxon>Fungi incertae sedis</taxon>
        <taxon>Mucoromycota</taxon>
        <taxon>Glomeromycotina</taxon>
        <taxon>Glomeromycetes</taxon>
        <taxon>Glomerales</taxon>
        <taxon>Glomeraceae</taxon>
        <taxon>Rhizophagus</taxon>
    </lineage>
</organism>
<dbReference type="SMART" id="SM00332">
    <property type="entry name" value="PP2Cc"/>
    <property type="match status" value="1"/>
</dbReference>
<dbReference type="PANTHER" id="PTHR13832:SF668">
    <property type="entry name" value="PROTEIN PHOSPHATASE 2C 39-RELATED"/>
    <property type="match status" value="1"/>
</dbReference>
<evidence type="ECO:0000313" key="4">
    <source>
        <dbReference type="Proteomes" id="UP000022910"/>
    </source>
</evidence>
<dbReference type="EMBL" id="JEMT01029387">
    <property type="protein sequence ID" value="EXX52160.1"/>
    <property type="molecule type" value="Genomic_DNA"/>
</dbReference>
<dbReference type="Proteomes" id="UP000022910">
    <property type="component" value="Unassembled WGS sequence"/>
</dbReference>
<dbReference type="GO" id="GO:0004722">
    <property type="term" value="F:protein serine/threonine phosphatase activity"/>
    <property type="evidence" value="ECO:0007669"/>
    <property type="project" value="InterPro"/>
</dbReference>
<protein>
    <recommendedName>
        <fullName evidence="2">PPM-type phosphatase domain-containing protein</fullName>
    </recommendedName>
</protein>
<dbReference type="Gene3D" id="3.60.40.10">
    <property type="entry name" value="PPM-type phosphatase domain"/>
    <property type="match status" value="1"/>
</dbReference>
<keyword evidence="4" id="KW-1185">Reference proteome</keyword>
<feature type="compositionally biased region" description="Basic residues" evidence="1">
    <location>
        <begin position="130"/>
        <end position="173"/>
    </location>
</feature>
<dbReference type="PROSITE" id="PS51746">
    <property type="entry name" value="PPM_2"/>
    <property type="match status" value="1"/>
</dbReference>
<feature type="region of interest" description="Disordered" evidence="1">
    <location>
        <begin position="112"/>
        <end position="262"/>
    </location>
</feature>
<feature type="compositionally biased region" description="Acidic residues" evidence="1">
    <location>
        <begin position="182"/>
        <end position="210"/>
    </location>
</feature>
<dbReference type="SUPFAM" id="SSF81606">
    <property type="entry name" value="PP2C-like"/>
    <property type="match status" value="1"/>
</dbReference>
<dbReference type="OrthoDB" id="10025511at2759"/>
<dbReference type="InterPro" id="IPR036457">
    <property type="entry name" value="PPM-type-like_dom_sf"/>
</dbReference>
<dbReference type="CDD" id="cd00143">
    <property type="entry name" value="PP2Cc"/>
    <property type="match status" value="1"/>
</dbReference>
<dbReference type="EMBL" id="JEMT01029387">
    <property type="protein sequence ID" value="EXX52162.1"/>
    <property type="molecule type" value="Genomic_DNA"/>
</dbReference>
<dbReference type="STRING" id="1432141.A0A015IE31"/>
<dbReference type="InterPro" id="IPR015655">
    <property type="entry name" value="PP2C"/>
</dbReference>
<sequence length="646" mass="73365">MTDLPNMPSFESLALRPEQRCNKVFNAIIKTLLHNRNQWMTAMQLVDDCRKLDLAQLRGNTPRATIQGAISTGLSTARTLKVEPPIEKYKATYGVCYRISLSLFPKDSEVIASMDMNPPPDNVNQNPPVRKPRPKARKLTYTKKRTQTQVKNKKPPPKRPAIRKITQTKRTKSRQQLYEYTSESDSEESDSVDSESDDSATDESDTDSSDEQPSRKRIAKYHSTSEFTSESESDSSESDISMDTSQQVTNEPIPNDVEGFNSSLCTTSEPSNFDINLFIGPTSFAVAQEVGYSYARFRHQGNMRCPKSNCEDSFSIKDLKNSDGSFLCRLFCLADGHGGSGCSAFLTNKIPSRLENMLCQYDYSQLDDQKVQEKFKQDITLLIKRLDDEYLDAKREEYRKWQNDVIHNRGRSNQVEPVDDGATLVINLFFGEWFINVNVGDSRTLVGCKTDNKWMVEFSSEDHKPYLERLALQIYSNGGVFVDNQDKPIKFDPFPQERNVRANLKNARIRLQAADNDLGVPYKNNNGIHFSLNVAATCGDLLFKLNPSKPVISCKPDIFFEKLGPFTEYNGNRFMLMSSDGLFDHLYSNKAELQNQTIATCIGQQLDARCQLKKIVAHLCNREGDRVLFENTLQEYDDCTCILVLM</sequence>
<accession>A0A015IE31</accession>
<reference evidence="3 4" key="1">
    <citation type="submission" date="2014-02" db="EMBL/GenBank/DDBJ databases">
        <title>Single nucleus genome sequencing reveals high similarity among nuclei of an endomycorrhizal fungus.</title>
        <authorList>
            <person name="Lin K."/>
            <person name="Geurts R."/>
            <person name="Zhang Z."/>
            <person name="Limpens E."/>
            <person name="Saunders D.G."/>
            <person name="Mu D."/>
            <person name="Pang E."/>
            <person name="Cao H."/>
            <person name="Cha H."/>
            <person name="Lin T."/>
            <person name="Zhou Q."/>
            <person name="Shang Y."/>
            <person name="Li Y."/>
            <person name="Ivanov S."/>
            <person name="Sharma T."/>
            <person name="Velzen R.V."/>
            <person name="Ruijter N.D."/>
            <person name="Aanen D.K."/>
            <person name="Win J."/>
            <person name="Kamoun S."/>
            <person name="Bisseling T."/>
            <person name="Huang S."/>
        </authorList>
    </citation>
    <scope>NUCLEOTIDE SEQUENCE [LARGE SCALE GENOMIC DNA]</scope>
    <source>
        <strain evidence="3">DAOM 197198w</strain>
        <strain evidence="4">DAOM197198w</strain>
    </source>
</reference>
<dbReference type="Pfam" id="PF00481">
    <property type="entry name" value="PP2C"/>
    <property type="match status" value="1"/>
</dbReference>
<proteinExistence type="predicted"/>
<dbReference type="HOGENOM" id="CLU_423978_0_0_1"/>
<feature type="domain" description="PPM-type phosphatase" evidence="2">
    <location>
        <begin position="291"/>
        <end position="646"/>
    </location>
</feature>
<dbReference type="AlphaFoldDB" id="A0A015IE31"/>
<name>A0A015IE31_RHIIW</name>
<gene>
    <name evidence="3" type="ORF">RirG_255440</name>
</gene>
<evidence type="ECO:0000256" key="1">
    <source>
        <dbReference type="SAM" id="MobiDB-lite"/>
    </source>
</evidence>